<name>A0A2T7A542_TUBBO</name>
<feature type="compositionally biased region" description="Basic and acidic residues" evidence="1">
    <location>
        <begin position="561"/>
        <end position="570"/>
    </location>
</feature>
<keyword evidence="3" id="KW-1185">Reference proteome</keyword>
<feature type="compositionally biased region" description="Low complexity" evidence="1">
    <location>
        <begin position="43"/>
        <end position="60"/>
    </location>
</feature>
<evidence type="ECO:0000256" key="1">
    <source>
        <dbReference type="SAM" id="MobiDB-lite"/>
    </source>
</evidence>
<gene>
    <name evidence="2" type="ORF">B9Z19DRAFT_1061417</name>
</gene>
<accession>A0A2T7A542</accession>
<dbReference type="EMBL" id="NESQ01000020">
    <property type="protein sequence ID" value="PUU82867.1"/>
    <property type="molecule type" value="Genomic_DNA"/>
</dbReference>
<proteinExistence type="predicted"/>
<feature type="compositionally biased region" description="Polar residues" evidence="1">
    <location>
        <begin position="17"/>
        <end position="26"/>
    </location>
</feature>
<protein>
    <submittedName>
        <fullName evidence="2">Uncharacterized protein</fullName>
    </submittedName>
</protein>
<evidence type="ECO:0000313" key="2">
    <source>
        <dbReference type="EMBL" id="PUU82867.1"/>
    </source>
</evidence>
<feature type="region of interest" description="Disordered" evidence="1">
    <location>
        <begin position="311"/>
        <end position="352"/>
    </location>
</feature>
<feature type="region of interest" description="Disordered" evidence="1">
    <location>
        <begin position="504"/>
        <end position="593"/>
    </location>
</feature>
<dbReference type="Proteomes" id="UP000244722">
    <property type="component" value="Unassembled WGS sequence"/>
</dbReference>
<feature type="region of interest" description="Disordered" evidence="1">
    <location>
        <begin position="15"/>
        <end position="76"/>
    </location>
</feature>
<reference evidence="2 3" key="1">
    <citation type="submission" date="2017-04" db="EMBL/GenBank/DDBJ databases">
        <title>Draft genome sequence of Tuber borchii Vittad., a whitish edible truffle.</title>
        <authorList>
            <consortium name="DOE Joint Genome Institute"/>
            <person name="Murat C."/>
            <person name="Kuo A."/>
            <person name="Barry K.W."/>
            <person name="Clum A."/>
            <person name="Dockter R.B."/>
            <person name="Fauchery L."/>
            <person name="Iotti M."/>
            <person name="Kohler A."/>
            <person name="Labutti K."/>
            <person name="Lindquist E.A."/>
            <person name="Lipzen A."/>
            <person name="Ohm R.A."/>
            <person name="Wang M."/>
            <person name="Grigoriev I.V."/>
            <person name="Zambonelli A."/>
            <person name="Martin F.M."/>
        </authorList>
    </citation>
    <scope>NUCLEOTIDE SEQUENCE [LARGE SCALE GENOMIC DNA]</scope>
    <source>
        <strain evidence="2 3">Tbo3840</strain>
    </source>
</reference>
<comment type="caution">
    <text evidence="2">The sequence shown here is derived from an EMBL/GenBank/DDBJ whole genome shotgun (WGS) entry which is preliminary data.</text>
</comment>
<dbReference type="AlphaFoldDB" id="A0A2T7A542"/>
<feature type="compositionally biased region" description="Low complexity" evidence="1">
    <location>
        <begin position="311"/>
        <end position="323"/>
    </location>
</feature>
<organism evidence="2 3">
    <name type="scientific">Tuber borchii</name>
    <name type="common">White truffle</name>
    <dbReference type="NCBI Taxonomy" id="42251"/>
    <lineage>
        <taxon>Eukaryota</taxon>
        <taxon>Fungi</taxon>
        <taxon>Dikarya</taxon>
        <taxon>Ascomycota</taxon>
        <taxon>Pezizomycotina</taxon>
        <taxon>Pezizomycetes</taxon>
        <taxon>Pezizales</taxon>
        <taxon>Tuberaceae</taxon>
        <taxon>Tuber</taxon>
    </lineage>
</organism>
<sequence>MPGISYGDEDCLYFSGETLSDPSQQKGGDRLSHSSELSPTVTSSADESLSDGSSGAALSRGYRRRARRKAAAEAGKSNAPIRDFNVSLPTDAVAEQAIASSGSFDLQDDILLLPGFSPVTVCQMDSENGHRESSQVDHPCWEPADIVECKYPALIPARSPASKFPTLGNASEVVIPSSNLLGRGPELGLGDSFDSLDDVCNITPLQPTRLAAHATPILGSSAQEKADHVLKTSSIEFSLTDPEESEVGVFIRALGSGIIDSAARPLNSSDSEEASPEATKEAQRIAKNKQIFGWVDGVISSASYIPESISTTSSSALTPSATEDSPDLLNSDLLISGSSPNNSASVSSRQLQTRSPDQISLLDLDYIGVSVSPGFSHCTMSSISPSSAGELLLLDFGDEIQDPTPAKDAGLPLPDPQEMRPTPASAPPAPVSINTIPALVEDESSGSTSKELQRKPTVVNVIVSAPKGAKEVSSPILRPIISAAGGSNCEVGNAAWSRWVEENSEPAPGASFSQSAQRQSQRSQNIRKWSSPAPKKGRGIIYPKISLRPMGVPNGGSTAIREPKDKENGSSERNNYARFGSPGVSLSKGRMRPSTPNIAPVTWAGSGLPFEGLAFRPVALGYYTPQTVSYKRTSTFNREQKVREQIYGKHPLPPRPKPIRTFPTKQDVWANQEADFMRCSGP</sequence>
<feature type="compositionally biased region" description="Low complexity" evidence="1">
    <location>
        <begin position="336"/>
        <end position="348"/>
    </location>
</feature>
<dbReference type="OrthoDB" id="5419923at2759"/>
<feature type="region of interest" description="Disordered" evidence="1">
    <location>
        <begin position="402"/>
        <end position="430"/>
    </location>
</feature>
<evidence type="ECO:0000313" key="3">
    <source>
        <dbReference type="Proteomes" id="UP000244722"/>
    </source>
</evidence>
<feature type="compositionally biased region" description="Low complexity" evidence="1">
    <location>
        <begin position="510"/>
        <end position="524"/>
    </location>
</feature>